<accession>A0A164Z5L4</accession>
<dbReference type="SUPFAM" id="SSF53850">
    <property type="entry name" value="Periplasmic binding protein-like II"/>
    <property type="match status" value="1"/>
</dbReference>
<dbReference type="FunFam" id="1.10.10.10:FF:000001">
    <property type="entry name" value="LysR family transcriptional regulator"/>
    <property type="match status" value="1"/>
</dbReference>
<comment type="similarity">
    <text evidence="1">Belongs to the LysR transcriptional regulatory family.</text>
</comment>
<dbReference type="PANTHER" id="PTHR30126">
    <property type="entry name" value="HTH-TYPE TRANSCRIPTIONAL REGULATOR"/>
    <property type="match status" value="1"/>
</dbReference>
<organism evidence="6 7">
    <name type="scientific">Candidatus Synechococcus spongiarum</name>
    <dbReference type="NCBI Taxonomy" id="431041"/>
    <lineage>
        <taxon>Bacteria</taxon>
        <taxon>Bacillati</taxon>
        <taxon>Cyanobacteriota</taxon>
        <taxon>Cyanophyceae</taxon>
        <taxon>Synechococcales</taxon>
        <taxon>Synechococcaceae</taxon>
        <taxon>Synechococcus</taxon>
    </lineage>
</organism>
<dbReference type="AlphaFoldDB" id="A0A164Z5L4"/>
<sequence length="370" mass="41453">MSWWFVDPRLTLGRDCGCGWVISPTVATTSRTKQEPGLDNLRFSLDQLRILRAIAREGSFKRAADSLYVSQPAVSLQVQNLEKQLNVCLFDRCGRSAQLTEPGRVLLSYCDRILSQCHEACRALEDLNSLRGGHLRVGASQTTGTYLMPRMLGLFRHKHPDVVVQLHVHSTRRTSWSVLNGQIDLAIIGGEIPVEISEQLLCQPYANDELQLVLPLEHPMARQSELQKEDLYRLGFIALDAQSTTRKVVDQLLSDGGLEVQRLRIDMELNSIEAIKNAVQSGLGVAFLPVLTVERELAMGSLVRGRVADLLVCRQLKLIEHPSRYCSRAAEAFKREVLPLFASADSPVARPSEALKVRPSEPLKNVRFRR</sequence>
<dbReference type="PRINTS" id="PR00039">
    <property type="entry name" value="HTHLYSR"/>
</dbReference>
<feature type="domain" description="HTH lysR-type" evidence="5">
    <location>
        <begin position="43"/>
        <end position="100"/>
    </location>
</feature>
<protein>
    <submittedName>
        <fullName evidence="6">RuBisCO operon transcriptional regulator</fullName>
    </submittedName>
</protein>
<dbReference type="PANTHER" id="PTHR30126:SF39">
    <property type="entry name" value="HTH-TYPE TRANSCRIPTIONAL REGULATOR CYSL"/>
    <property type="match status" value="1"/>
</dbReference>
<evidence type="ECO:0000313" key="7">
    <source>
        <dbReference type="Proteomes" id="UP000182631"/>
    </source>
</evidence>
<dbReference type="CDD" id="cd08420">
    <property type="entry name" value="PBP2_CysL_like"/>
    <property type="match status" value="1"/>
</dbReference>
<reference evidence="7" key="1">
    <citation type="submission" date="2016-02" db="EMBL/GenBank/DDBJ databases">
        <authorList>
            <person name="liu f."/>
        </authorList>
    </citation>
    <scope>NUCLEOTIDE SEQUENCE [LARGE SCALE GENOMIC DNA]</scope>
</reference>
<evidence type="ECO:0000256" key="1">
    <source>
        <dbReference type="ARBA" id="ARBA00009437"/>
    </source>
</evidence>
<dbReference type="EMBL" id="FITM01000122">
    <property type="protein sequence ID" value="SAY39080.1"/>
    <property type="molecule type" value="Genomic_DNA"/>
</dbReference>
<gene>
    <name evidence="6" type="ORF">FLM9_1127</name>
</gene>
<dbReference type="InterPro" id="IPR005119">
    <property type="entry name" value="LysR_subst-bd"/>
</dbReference>
<keyword evidence="2" id="KW-0805">Transcription regulation</keyword>
<keyword evidence="3" id="KW-0238">DNA-binding</keyword>
<keyword evidence="4" id="KW-0804">Transcription</keyword>
<dbReference type="Gene3D" id="1.10.10.10">
    <property type="entry name" value="Winged helix-like DNA-binding domain superfamily/Winged helix DNA-binding domain"/>
    <property type="match status" value="1"/>
</dbReference>
<dbReference type="Gene3D" id="3.40.190.290">
    <property type="match status" value="1"/>
</dbReference>
<evidence type="ECO:0000256" key="4">
    <source>
        <dbReference type="ARBA" id="ARBA00023163"/>
    </source>
</evidence>
<dbReference type="PROSITE" id="PS50931">
    <property type="entry name" value="HTH_LYSR"/>
    <property type="match status" value="1"/>
</dbReference>
<proteinExistence type="inferred from homology"/>
<dbReference type="InterPro" id="IPR036390">
    <property type="entry name" value="WH_DNA-bd_sf"/>
</dbReference>
<dbReference type="InterPro" id="IPR000847">
    <property type="entry name" value="LysR_HTH_N"/>
</dbReference>
<evidence type="ECO:0000259" key="5">
    <source>
        <dbReference type="PROSITE" id="PS50931"/>
    </source>
</evidence>
<dbReference type="SUPFAM" id="SSF46785">
    <property type="entry name" value="Winged helix' DNA-binding domain"/>
    <property type="match status" value="1"/>
</dbReference>
<evidence type="ECO:0000256" key="3">
    <source>
        <dbReference type="ARBA" id="ARBA00023125"/>
    </source>
</evidence>
<name>A0A164Z5L4_9SYNE</name>
<dbReference type="GO" id="GO:0000976">
    <property type="term" value="F:transcription cis-regulatory region binding"/>
    <property type="evidence" value="ECO:0007669"/>
    <property type="project" value="TreeGrafter"/>
</dbReference>
<dbReference type="Pfam" id="PF00126">
    <property type="entry name" value="HTH_1"/>
    <property type="match status" value="1"/>
</dbReference>
<evidence type="ECO:0000256" key="2">
    <source>
        <dbReference type="ARBA" id="ARBA00023015"/>
    </source>
</evidence>
<dbReference type="Pfam" id="PF03466">
    <property type="entry name" value="LysR_substrate"/>
    <property type="match status" value="1"/>
</dbReference>
<evidence type="ECO:0000313" key="6">
    <source>
        <dbReference type="EMBL" id="SAY39080.1"/>
    </source>
</evidence>
<dbReference type="InterPro" id="IPR036388">
    <property type="entry name" value="WH-like_DNA-bd_sf"/>
</dbReference>
<keyword evidence="7" id="KW-1185">Reference proteome</keyword>
<dbReference type="Proteomes" id="UP000182631">
    <property type="component" value="Unassembled WGS sequence"/>
</dbReference>
<dbReference type="GO" id="GO:0003700">
    <property type="term" value="F:DNA-binding transcription factor activity"/>
    <property type="evidence" value="ECO:0007669"/>
    <property type="project" value="InterPro"/>
</dbReference>